<evidence type="ECO:0000313" key="3">
    <source>
        <dbReference type="EMBL" id="RHE40908.1"/>
    </source>
</evidence>
<name>A0A414ENT7_9FIRM</name>
<dbReference type="Pfam" id="PF00072">
    <property type="entry name" value="Response_reg"/>
    <property type="match status" value="1"/>
</dbReference>
<dbReference type="AlphaFoldDB" id="A0A414ENT7"/>
<reference evidence="3 4" key="1">
    <citation type="submission" date="2018-08" db="EMBL/GenBank/DDBJ databases">
        <title>A genome reference for cultivated species of the human gut microbiota.</title>
        <authorList>
            <person name="Zou Y."/>
            <person name="Xue W."/>
            <person name="Luo G."/>
        </authorList>
    </citation>
    <scope>NUCLEOTIDE SEQUENCE [LARGE SCALE GENOMIC DNA]</scope>
    <source>
        <strain evidence="3 4">AM28-23</strain>
    </source>
</reference>
<organism evidence="3 4">
    <name type="scientific">Blautia obeum</name>
    <dbReference type="NCBI Taxonomy" id="40520"/>
    <lineage>
        <taxon>Bacteria</taxon>
        <taxon>Bacillati</taxon>
        <taxon>Bacillota</taxon>
        <taxon>Clostridia</taxon>
        <taxon>Lachnospirales</taxon>
        <taxon>Lachnospiraceae</taxon>
        <taxon>Blautia</taxon>
    </lineage>
</organism>
<dbReference type="RefSeq" id="WP_015541806.1">
    <property type="nucleotide sequence ID" value="NZ_CABJFK010000003.1"/>
</dbReference>
<evidence type="ECO:0000313" key="4">
    <source>
        <dbReference type="Proteomes" id="UP000283745"/>
    </source>
</evidence>
<dbReference type="PANTHER" id="PTHR37299">
    <property type="entry name" value="TRANSCRIPTIONAL REGULATOR-RELATED"/>
    <property type="match status" value="1"/>
</dbReference>
<dbReference type="PROSITE" id="PS50930">
    <property type="entry name" value="HTH_LYTTR"/>
    <property type="match status" value="1"/>
</dbReference>
<gene>
    <name evidence="3" type="ORF">DW740_05065</name>
</gene>
<dbReference type="GO" id="GO:0003677">
    <property type="term" value="F:DNA binding"/>
    <property type="evidence" value="ECO:0007669"/>
    <property type="project" value="UniProtKB-KW"/>
</dbReference>
<dbReference type="PROSITE" id="PS50110">
    <property type="entry name" value="RESPONSE_REGULATORY"/>
    <property type="match status" value="1"/>
</dbReference>
<dbReference type="Gene3D" id="2.40.50.1020">
    <property type="entry name" value="LytTr DNA-binding domain"/>
    <property type="match status" value="1"/>
</dbReference>
<dbReference type="Proteomes" id="UP000283745">
    <property type="component" value="Unassembled WGS sequence"/>
</dbReference>
<dbReference type="InterPro" id="IPR011006">
    <property type="entry name" value="CheY-like_superfamily"/>
</dbReference>
<keyword evidence="3" id="KW-0238">DNA-binding</keyword>
<evidence type="ECO:0000256" key="2">
    <source>
        <dbReference type="ARBA" id="ARBA00024867"/>
    </source>
</evidence>
<comment type="function">
    <text evidence="2">May play the central regulatory role in sporulation. It may be an element of the effector pathway responsible for the activation of sporulation genes in response to nutritional stress. Spo0A may act in concert with spo0H (a sigma factor) to control the expression of some genes that are critical to the sporulation process.</text>
</comment>
<dbReference type="Pfam" id="PF04397">
    <property type="entry name" value="LytTR"/>
    <property type="match status" value="1"/>
</dbReference>
<dbReference type="Gene3D" id="3.40.50.2300">
    <property type="match status" value="1"/>
</dbReference>
<sequence>MIRIAVCEDDYVYTEIIRSILQSCVTVPYEVKFFSSGTEFLNTLTDHGCPYTLVITDIDLGAQSVNGITVAKRINKINGDTQIIFVSQYLEFASDVYETSHLYFVNKEKLLEYLPKALTAAHEKYALRGEHYLYFQFSYKEYQVPQNDVLYLEHIARQTCIHTATHVYSANEKLQDLLNRMGSQFCSCHKSFAVNLYQVRTLHHTCITLRNGVSVPVSRSRYPHVRDVFARLTMHNGKENFYG</sequence>
<evidence type="ECO:0000256" key="1">
    <source>
        <dbReference type="ARBA" id="ARBA00018672"/>
    </source>
</evidence>
<dbReference type="SMART" id="SM00850">
    <property type="entry name" value="LytTR"/>
    <property type="match status" value="1"/>
</dbReference>
<dbReference type="InterPro" id="IPR007492">
    <property type="entry name" value="LytTR_DNA-bd_dom"/>
</dbReference>
<proteinExistence type="predicted"/>
<comment type="caution">
    <text evidence="3">The sequence shown here is derived from an EMBL/GenBank/DDBJ whole genome shotgun (WGS) entry which is preliminary data.</text>
</comment>
<dbReference type="InterPro" id="IPR046947">
    <property type="entry name" value="LytR-like"/>
</dbReference>
<dbReference type="InterPro" id="IPR001789">
    <property type="entry name" value="Sig_transdc_resp-reg_receiver"/>
</dbReference>
<dbReference type="SUPFAM" id="SSF52172">
    <property type="entry name" value="CheY-like"/>
    <property type="match status" value="1"/>
</dbReference>
<accession>A0A414ENT7</accession>
<dbReference type="PANTHER" id="PTHR37299:SF1">
    <property type="entry name" value="STAGE 0 SPORULATION PROTEIN A HOMOLOG"/>
    <property type="match status" value="1"/>
</dbReference>
<dbReference type="EMBL" id="QSKF01000003">
    <property type="protein sequence ID" value="RHE40908.1"/>
    <property type="molecule type" value="Genomic_DNA"/>
</dbReference>
<dbReference type="GO" id="GO:0000156">
    <property type="term" value="F:phosphorelay response regulator activity"/>
    <property type="evidence" value="ECO:0007669"/>
    <property type="project" value="InterPro"/>
</dbReference>
<protein>
    <recommendedName>
        <fullName evidence="1">Stage 0 sporulation protein A homolog</fullName>
    </recommendedName>
</protein>